<dbReference type="InterPro" id="IPR036291">
    <property type="entry name" value="NAD(P)-bd_dom_sf"/>
</dbReference>
<dbReference type="Proteomes" id="UP001499974">
    <property type="component" value="Unassembled WGS sequence"/>
</dbReference>
<organism evidence="3 4">
    <name type="scientific">Nocardioides conyzicola</name>
    <dbReference type="NCBI Taxonomy" id="1651781"/>
    <lineage>
        <taxon>Bacteria</taxon>
        <taxon>Bacillati</taxon>
        <taxon>Actinomycetota</taxon>
        <taxon>Actinomycetes</taxon>
        <taxon>Propionibacteriales</taxon>
        <taxon>Nocardioidaceae</taxon>
        <taxon>Nocardioides</taxon>
    </lineage>
</organism>
<reference evidence="4" key="1">
    <citation type="journal article" date="2019" name="Int. J. Syst. Evol. Microbiol.">
        <title>The Global Catalogue of Microorganisms (GCM) 10K type strain sequencing project: providing services to taxonomists for standard genome sequencing and annotation.</title>
        <authorList>
            <consortium name="The Broad Institute Genomics Platform"/>
            <consortium name="The Broad Institute Genome Sequencing Center for Infectious Disease"/>
            <person name="Wu L."/>
            <person name="Ma J."/>
        </authorList>
    </citation>
    <scope>NUCLEOTIDE SEQUENCE [LARGE SCALE GENOMIC DNA]</scope>
    <source>
        <strain evidence="4">JCM 18531</strain>
    </source>
</reference>
<evidence type="ECO:0000313" key="4">
    <source>
        <dbReference type="Proteomes" id="UP001499974"/>
    </source>
</evidence>
<dbReference type="RefSeq" id="WP_345522173.1">
    <property type="nucleotide sequence ID" value="NZ_BAABKM010000002.1"/>
</dbReference>
<dbReference type="PRINTS" id="PR00081">
    <property type="entry name" value="GDHRDH"/>
</dbReference>
<gene>
    <name evidence="3" type="ORF">GCM10023349_30040</name>
</gene>
<dbReference type="PANTHER" id="PTHR24320">
    <property type="entry name" value="RETINOL DEHYDROGENASE"/>
    <property type="match status" value="1"/>
</dbReference>
<dbReference type="SUPFAM" id="SSF51735">
    <property type="entry name" value="NAD(P)-binding Rossmann-fold domains"/>
    <property type="match status" value="1"/>
</dbReference>
<sequence length="304" mass="32030">MVPTAAEVLDGIDLTGRTALVTGGYSGIGVEVVRALAGAGAHVLASARRPEKAQRVLAEIEGVEVGELDLADQGSVAAYAGQVLASGRPLDVVINNAGVMACPETRTADGWELQLATNHLGHYALVNRLWPAIGTGARVVSVSSTGHHLSDFRWDDPWFETGYDKWLGYGQSKTANVLFAVHLDRLAREQGVRAFSLHPGAILTSLGRHLLVEDLQAVSTLDDDGNLVLPDFRSPEQGAATAVWASTSPELDGRGGLYLEDCAVAEVVPDGPQTTAGVRAYALDPDAAARLWAWSADVTGVDAF</sequence>
<comment type="caution">
    <text evidence="3">The sequence shown here is derived from an EMBL/GenBank/DDBJ whole genome shotgun (WGS) entry which is preliminary data.</text>
</comment>
<evidence type="ECO:0000313" key="3">
    <source>
        <dbReference type="EMBL" id="GAA4709141.1"/>
    </source>
</evidence>
<dbReference type="Gene3D" id="3.40.50.720">
    <property type="entry name" value="NAD(P)-binding Rossmann-like Domain"/>
    <property type="match status" value="1"/>
</dbReference>
<name>A0ABP8XJB1_9ACTN</name>
<dbReference type="InterPro" id="IPR002347">
    <property type="entry name" value="SDR_fam"/>
</dbReference>
<evidence type="ECO:0000256" key="2">
    <source>
        <dbReference type="ARBA" id="ARBA00023002"/>
    </source>
</evidence>
<keyword evidence="2" id="KW-0560">Oxidoreductase</keyword>
<keyword evidence="4" id="KW-1185">Reference proteome</keyword>
<dbReference type="NCBIfam" id="NF004845">
    <property type="entry name" value="PRK06196.1"/>
    <property type="match status" value="1"/>
</dbReference>
<proteinExistence type="inferred from homology"/>
<dbReference type="PANTHER" id="PTHR24320:SF148">
    <property type="entry name" value="NAD(P)-BINDING ROSSMANN-FOLD SUPERFAMILY PROTEIN"/>
    <property type="match status" value="1"/>
</dbReference>
<dbReference type="Pfam" id="PF00106">
    <property type="entry name" value="adh_short"/>
    <property type="match status" value="1"/>
</dbReference>
<evidence type="ECO:0000256" key="1">
    <source>
        <dbReference type="ARBA" id="ARBA00006484"/>
    </source>
</evidence>
<comment type="similarity">
    <text evidence="1">Belongs to the short-chain dehydrogenases/reductases (SDR) family.</text>
</comment>
<accession>A0ABP8XJB1</accession>
<dbReference type="EMBL" id="BAABKM010000002">
    <property type="protein sequence ID" value="GAA4709141.1"/>
    <property type="molecule type" value="Genomic_DNA"/>
</dbReference>
<protein>
    <submittedName>
        <fullName evidence="3">SDR family NAD(P)-dependent oxidoreductase</fullName>
    </submittedName>
</protein>